<keyword evidence="2" id="KW-1185">Reference proteome</keyword>
<organism evidence="1 2">
    <name type="scientific">Acidiferrimicrobium australe</name>
    <dbReference type="NCBI Taxonomy" id="2664430"/>
    <lineage>
        <taxon>Bacteria</taxon>
        <taxon>Bacillati</taxon>
        <taxon>Actinomycetota</taxon>
        <taxon>Acidimicrobiia</taxon>
        <taxon>Acidimicrobiales</taxon>
        <taxon>Acidimicrobiaceae</taxon>
        <taxon>Acidiferrimicrobium</taxon>
    </lineage>
</organism>
<feature type="non-terminal residue" evidence="1">
    <location>
        <position position="108"/>
    </location>
</feature>
<dbReference type="Pfam" id="PF13196">
    <property type="entry name" value="DUF4012"/>
    <property type="match status" value="1"/>
</dbReference>
<proteinExistence type="predicted"/>
<dbReference type="Proteomes" id="UP000437736">
    <property type="component" value="Unassembled WGS sequence"/>
</dbReference>
<feature type="non-terminal residue" evidence="1">
    <location>
        <position position="1"/>
    </location>
</feature>
<gene>
    <name evidence="1" type="ORF">GHK86_10765</name>
</gene>
<accession>A0ABW9QUF3</accession>
<dbReference type="EMBL" id="WJHE01000518">
    <property type="protein sequence ID" value="MST33200.1"/>
    <property type="molecule type" value="Genomic_DNA"/>
</dbReference>
<evidence type="ECO:0000313" key="2">
    <source>
        <dbReference type="Proteomes" id="UP000437736"/>
    </source>
</evidence>
<comment type="caution">
    <text evidence="1">The sequence shown here is derived from an EMBL/GenBank/DDBJ whole genome shotgun (WGS) entry which is preliminary data.</text>
</comment>
<protein>
    <submittedName>
        <fullName evidence="1">DUF4012 domain-containing protein</fullName>
    </submittedName>
</protein>
<evidence type="ECO:0000313" key="1">
    <source>
        <dbReference type="EMBL" id="MST33200.1"/>
    </source>
</evidence>
<name>A0ABW9QUF3_9ACTN</name>
<reference evidence="1 2" key="1">
    <citation type="submission" date="2019-11" db="EMBL/GenBank/DDBJ databases">
        <title>Acidiferrimicrobium australis gen. nov., sp. nov., an acidophilic and obligately heterotrophic, member of the Actinobacteria that catalyses dissimilatory oxido- reduction of iron isolated from metal-rich acidic water in Chile.</title>
        <authorList>
            <person name="Gonzalez D."/>
            <person name="Huber K."/>
            <person name="Hedrich S."/>
            <person name="Rojas-Villalobos C."/>
            <person name="Quatrini R."/>
            <person name="Dinamarca M.A."/>
            <person name="Schwarz A."/>
            <person name="Canales C."/>
            <person name="Nancucheo I."/>
        </authorList>
    </citation>
    <scope>NUCLEOTIDE SEQUENCE [LARGE SCALE GENOMIC DNA]</scope>
    <source>
        <strain evidence="1 2">USS-CCA1</strain>
    </source>
</reference>
<sequence>ALFHGHQTYLLLVGNNAEMRGGSGMALDAGTIRLGDGAISVGHLQDTGQLVDQFPGVRPSGDLAARWGFEYPQLDLRELFMSPQFPANAALAARMWQAHTGRPVDGVL</sequence>
<dbReference type="InterPro" id="IPR025101">
    <property type="entry name" value="DUF4012"/>
</dbReference>